<evidence type="ECO:0000256" key="1">
    <source>
        <dbReference type="SAM" id="Phobius"/>
    </source>
</evidence>
<keyword evidence="1" id="KW-0812">Transmembrane</keyword>
<dbReference type="Proteomes" id="UP000828390">
    <property type="component" value="Unassembled WGS sequence"/>
</dbReference>
<evidence type="ECO:0000313" key="2">
    <source>
        <dbReference type="EMBL" id="KAH3853914.1"/>
    </source>
</evidence>
<keyword evidence="3" id="KW-1185">Reference proteome</keyword>
<gene>
    <name evidence="2" type="ORF">DPMN_096452</name>
</gene>
<feature type="transmembrane region" description="Helical" evidence="1">
    <location>
        <begin position="31"/>
        <end position="50"/>
    </location>
</feature>
<keyword evidence="1" id="KW-0472">Membrane</keyword>
<evidence type="ECO:0000313" key="3">
    <source>
        <dbReference type="Proteomes" id="UP000828390"/>
    </source>
</evidence>
<protein>
    <submittedName>
        <fullName evidence="2">Uncharacterized protein</fullName>
    </submittedName>
</protein>
<reference evidence="2" key="1">
    <citation type="journal article" date="2019" name="bioRxiv">
        <title>The Genome of the Zebra Mussel, Dreissena polymorpha: A Resource for Invasive Species Research.</title>
        <authorList>
            <person name="McCartney M.A."/>
            <person name="Auch B."/>
            <person name="Kono T."/>
            <person name="Mallez S."/>
            <person name="Zhang Y."/>
            <person name="Obille A."/>
            <person name="Becker A."/>
            <person name="Abrahante J.E."/>
            <person name="Garbe J."/>
            <person name="Badalamenti J.P."/>
            <person name="Herman A."/>
            <person name="Mangelson H."/>
            <person name="Liachko I."/>
            <person name="Sullivan S."/>
            <person name="Sone E.D."/>
            <person name="Koren S."/>
            <person name="Silverstein K.A.T."/>
            <person name="Beckman K.B."/>
            <person name="Gohl D.M."/>
        </authorList>
    </citation>
    <scope>NUCLEOTIDE SEQUENCE</scope>
    <source>
        <strain evidence="2">Duluth1</strain>
        <tissue evidence="2">Whole animal</tissue>
    </source>
</reference>
<keyword evidence="1" id="KW-1133">Transmembrane helix</keyword>
<name>A0A9D4L9S2_DREPO</name>
<organism evidence="2 3">
    <name type="scientific">Dreissena polymorpha</name>
    <name type="common">Zebra mussel</name>
    <name type="synonym">Mytilus polymorpha</name>
    <dbReference type="NCBI Taxonomy" id="45954"/>
    <lineage>
        <taxon>Eukaryota</taxon>
        <taxon>Metazoa</taxon>
        <taxon>Spiralia</taxon>
        <taxon>Lophotrochozoa</taxon>
        <taxon>Mollusca</taxon>
        <taxon>Bivalvia</taxon>
        <taxon>Autobranchia</taxon>
        <taxon>Heteroconchia</taxon>
        <taxon>Euheterodonta</taxon>
        <taxon>Imparidentia</taxon>
        <taxon>Neoheterodontei</taxon>
        <taxon>Myida</taxon>
        <taxon>Dreissenoidea</taxon>
        <taxon>Dreissenidae</taxon>
        <taxon>Dreissena</taxon>
    </lineage>
</organism>
<dbReference type="AlphaFoldDB" id="A0A9D4L9S2"/>
<reference evidence="2" key="2">
    <citation type="submission" date="2020-11" db="EMBL/GenBank/DDBJ databases">
        <authorList>
            <person name="McCartney M.A."/>
            <person name="Auch B."/>
            <person name="Kono T."/>
            <person name="Mallez S."/>
            <person name="Becker A."/>
            <person name="Gohl D.M."/>
            <person name="Silverstein K.A.T."/>
            <person name="Koren S."/>
            <person name="Bechman K.B."/>
            <person name="Herman A."/>
            <person name="Abrahante J.E."/>
            <person name="Garbe J."/>
        </authorList>
    </citation>
    <scope>NUCLEOTIDE SEQUENCE</scope>
    <source>
        <strain evidence="2">Duluth1</strain>
        <tissue evidence="2">Whole animal</tissue>
    </source>
</reference>
<comment type="caution">
    <text evidence="2">The sequence shown here is derived from an EMBL/GenBank/DDBJ whole genome shotgun (WGS) entry which is preliminary data.</text>
</comment>
<proteinExistence type="predicted"/>
<accession>A0A9D4L9S2</accession>
<sequence length="67" mass="7846">MSRRVEKSPYECHIHGPYREYTDVLSHLKNWCLLWVTLGIIPLTILLYTLKVSYCSDSHTAALHRCL</sequence>
<dbReference type="EMBL" id="JAIWYP010000003">
    <property type="protein sequence ID" value="KAH3853914.1"/>
    <property type="molecule type" value="Genomic_DNA"/>
</dbReference>